<evidence type="ECO:0000313" key="3">
    <source>
        <dbReference type="EMBL" id="OGG44302.1"/>
    </source>
</evidence>
<comment type="caution">
    <text evidence="3">The sequence shown here is derived from an EMBL/GenBank/DDBJ whole genome shotgun (WGS) entry which is preliminary data.</text>
</comment>
<dbReference type="Proteomes" id="UP000178249">
    <property type="component" value="Unassembled WGS sequence"/>
</dbReference>
<dbReference type="EMBL" id="MFKP01000013">
    <property type="protein sequence ID" value="OGG44302.1"/>
    <property type="molecule type" value="Genomic_DNA"/>
</dbReference>
<sequence>MSVRLWKKLFARFAVWTALVLGFVFLIMIANGTWHVYQKQREAVYEYELQAEALASLEARNESLKQKLSALETDRGIEEELRERFSVAKPGEEVIILVDNKKTPVDAGGESRESIWENFFSLFGL</sequence>
<keyword evidence="2" id="KW-0472">Membrane</keyword>
<keyword evidence="2" id="KW-1133">Transmembrane helix</keyword>
<proteinExistence type="predicted"/>
<organism evidence="3 4">
    <name type="scientific">Candidatus Kaiserbacteria bacterium RIFCSPHIGHO2_01_FULL_48_10</name>
    <dbReference type="NCBI Taxonomy" id="1798476"/>
    <lineage>
        <taxon>Bacteria</taxon>
        <taxon>Candidatus Kaiseribacteriota</taxon>
    </lineage>
</organism>
<name>A0A1F6C5G0_9BACT</name>
<keyword evidence="1" id="KW-0175">Coiled coil</keyword>
<protein>
    <recommendedName>
        <fullName evidence="5">Cell division protein FtsL</fullName>
    </recommendedName>
</protein>
<keyword evidence="2" id="KW-0812">Transmembrane</keyword>
<evidence type="ECO:0000256" key="2">
    <source>
        <dbReference type="SAM" id="Phobius"/>
    </source>
</evidence>
<accession>A0A1F6C5G0</accession>
<evidence type="ECO:0000313" key="4">
    <source>
        <dbReference type="Proteomes" id="UP000178249"/>
    </source>
</evidence>
<dbReference type="InterPro" id="IPR007060">
    <property type="entry name" value="FtsL/DivIC"/>
</dbReference>
<feature type="transmembrane region" description="Helical" evidence="2">
    <location>
        <begin position="9"/>
        <end position="30"/>
    </location>
</feature>
<evidence type="ECO:0008006" key="5">
    <source>
        <dbReference type="Google" id="ProtNLM"/>
    </source>
</evidence>
<dbReference type="AlphaFoldDB" id="A0A1F6C5G0"/>
<reference evidence="3 4" key="1">
    <citation type="journal article" date="2016" name="Nat. Commun.">
        <title>Thousands of microbial genomes shed light on interconnected biogeochemical processes in an aquifer system.</title>
        <authorList>
            <person name="Anantharaman K."/>
            <person name="Brown C.T."/>
            <person name="Hug L.A."/>
            <person name="Sharon I."/>
            <person name="Castelle C.J."/>
            <person name="Probst A.J."/>
            <person name="Thomas B.C."/>
            <person name="Singh A."/>
            <person name="Wilkins M.J."/>
            <person name="Karaoz U."/>
            <person name="Brodie E.L."/>
            <person name="Williams K.H."/>
            <person name="Hubbard S.S."/>
            <person name="Banfield J.F."/>
        </authorList>
    </citation>
    <scope>NUCLEOTIDE SEQUENCE [LARGE SCALE GENOMIC DNA]</scope>
</reference>
<gene>
    <name evidence="3" type="ORF">A2841_02235</name>
</gene>
<dbReference type="Pfam" id="PF04977">
    <property type="entry name" value="DivIC"/>
    <property type="match status" value="1"/>
</dbReference>
<feature type="coiled-coil region" evidence="1">
    <location>
        <begin position="47"/>
        <end position="74"/>
    </location>
</feature>
<evidence type="ECO:0000256" key="1">
    <source>
        <dbReference type="SAM" id="Coils"/>
    </source>
</evidence>